<feature type="non-terminal residue" evidence="14">
    <location>
        <position position="95"/>
    </location>
</feature>
<evidence type="ECO:0000256" key="6">
    <source>
        <dbReference type="ARBA" id="ARBA00022485"/>
    </source>
</evidence>
<keyword evidence="15" id="KW-1185">Reference proteome</keyword>
<dbReference type="InterPro" id="IPR029009">
    <property type="entry name" value="ASB_dom_sf"/>
</dbReference>
<comment type="pathway">
    <text evidence="2">Carbohydrate biosynthesis; gluconeogenesis.</text>
</comment>
<protein>
    <recommendedName>
        <fullName evidence="4">L-serine ammonia-lyase</fullName>
        <ecNumber evidence="4">4.3.1.17</ecNumber>
    </recommendedName>
    <alternativeName>
        <fullName evidence="11">L-serine deaminase</fullName>
    </alternativeName>
</protein>
<evidence type="ECO:0000256" key="10">
    <source>
        <dbReference type="ARBA" id="ARBA00023239"/>
    </source>
</evidence>
<dbReference type="SUPFAM" id="SSF143548">
    <property type="entry name" value="Serine metabolism enzymes domain"/>
    <property type="match status" value="1"/>
</dbReference>
<keyword evidence="5" id="KW-0312">Gluconeogenesis</keyword>
<comment type="similarity">
    <text evidence="3">Belongs to the iron-sulfur dependent L-serine dehydratase family.</text>
</comment>
<dbReference type="PANTHER" id="PTHR30182:SF12">
    <property type="entry name" value="L-SERINE DEHYDRATASE, BETA CHAIN-RELATED"/>
    <property type="match status" value="1"/>
</dbReference>
<evidence type="ECO:0000256" key="5">
    <source>
        <dbReference type="ARBA" id="ARBA00022432"/>
    </source>
</evidence>
<dbReference type="InterPro" id="IPR051318">
    <property type="entry name" value="Fe-S_L-Ser"/>
</dbReference>
<keyword evidence="8" id="KW-0408">Iron</keyword>
<keyword evidence="10" id="KW-0456">Lyase</keyword>
<evidence type="ECO:0000259" key="13">
    <source>
        <dbReference type="Pfam" id="PF03315"/>
    </source>
</evidence>
<evidence type="ECO:0000256" key="1">
    <source>
        <dbReference type="ARBA" id="ARBA00001966"/>
    </source>
</evidence>
<evidence type="ECO:0000256" key="4">
    <source>
        <dbReference type="ARBA" id="ARBA00012093"/>
    </source>
</evidence>
<evidence type="ECO:0000256" key="11">
    <source>
        <dbReference type="ARBA" id="ARBA00041766"/>
    </source>
</evidence>
<accession>A0ABS7CGQ7</accession>
<dbReference type="Gene3D" id="3.30.1330.90">
    <property type="entry name" value="D-3-phosphoglycerate dehydrogenase, domain 3"/>
    <property type="match status" value="1"/>
</dbReference>
<reference evidence="14 15" key="1">
    <citation type="submission" date="2021-07" db="EMBL/GenBank/DDBJ databases">
        <title>Paenibacillus radiodurans sp. nov., isolated from the southeastern edge of Tengger Desert.</title>
        <authorList>
            <person name="Zhang G."/>
        </authorList>
    </citation>
    <scope>NUCLEOTIDE SEQUENCE [LARGE SCALE GENOMIC DNA]</scope>
    <source>
        <strain evidence="14 15">CCM 7311</strain>
    </source>
</reference>
<evidence type="ECO:0000313" key="14">
    <source>
        <dbReference type="EMBL" id="MBW7460120.1"/>
    </source>
</evidence>
<proteinExistence type="inferred from homology"/>
<keyword evidence="6" id="KW-0004">4Fe-4S</keyword>
<evidence type="ECO:0000256" key="7">
    <source>
        <dbReference type="ARBA" id="ARBA00022723"/>
    </source>
</evidence>
<dbReference type="EMBL" id="JAHZIK010002029">
    <property type="protein sequence ID" value="MBW7460120.1"/>
    <property type="molecule type" value="Genomic_DNA"/>
</dbReference>
<gene>
    <name evidence="14" type="ORF">K0U00_39270</name>
</gene>
<comment type="catalytic activity">
    <reaction evidence="12">
        <text>L-serine = pyruvate + NH4(+)</text>
        <dbReference type="Rhea" id="RHEA:19169"/>
        <dbReference type="ChEBI" id="CHEBI:15361"/>
        <dbReference type="ChEBI" id="CHEBI:28938"/>
        <dbReference type="ChEBI" id="CHEBI:33384"/>
        <dbReference type="EC" id="4.3.1.17"/>
    </reaction>
</comment>
<dbReference type="Pfam" id="PF03315">
    <property type="entry name" value="SDH_beta"/>
    <property type="match status" value="1"/>
</dbReference>
<keyword evidence="9" id="KW-0411">Iron-sulfur</keyword>
<organism evidence="14 15">
    <name type="scientific">Paenibacillus sepulcri</name>
    <dbReference type="NCBI Taxonomy" id="359917"/>
    <lineage>
        <taxon>Bacteria</taxon>
        <taxon>Bacillati</taxon>
        <taxon>Bacillota</taxon>
        <taxon>Bacilli</taxon>
        <taxon>Bacillales</taxon>
        <taxon>Paenibacillaceae</taxon>
        <taxon>Paenibacillus</taxon>
    </lineage>
</organism>
<sequence>MRFKDVFSIIGPGMIGPSSSHTAGAARLGRAARRLFGAMPVHAEIVLYGSFAETYRGHGTDLAIVGGLLDFSTDDSRIRHSLELAESAGMQVVFR</sequence>
<dbReference type="PANTHER" id="PTHR30182">
    <property type="entry name" value="L-SERINE DEHYDRATASE"/>
    <property type="match status" value="1"/>
</dbReference>
<evidence type="ECO:0000256" key="12">
    <source>
        <dbReference type="ARBA" id="ARBA00049406"/>
    </source>
</evidence>
<dbReference type="Proteomes" id="UP001519887">
    <property type="component" value="Unassembled WGS sequence"/>
</dbReference>
<feature type="domain" description="Serine dehydratase beta chain" evidence="13">
    <location>
        <begin position="6"/>
        <end position="79"/>
    </location>
</feature>
<comment type="cofactor">
    <cofactor evidence="1">
        <name>[4Fe-4S] cluster</name>
        <dbReference type="ChEBI" id="CHEBI:49883"/>
    </cofactor>
</comment>
<dbReference type="EC" id="4.3.1.17" evidence="4"/>
<evidence type="ECO:0000256" key="3">
    <source>
        <dbReference type="ARBA" id="ARBA00008636"/>
    </source>
</evidence>
<evidence type="ECO:0000256" key="8">
    <source>
        <dbReference type="ARBA" id="ARBA00023004"/>
    </source>
</evidence>
<keyword evidence="7" id="KW-0479">Metal-binding</keyword>
<evidence type="ECO:0000256" key="9">
    <source>
        <dbReference type="ARBA" id="ARBA00023014"/>
    </source>
</evidence>
<comment type="caution">
    <text evidence="14">The sequence shown here is derived from an EMBL/GenBank/DDBJ whole genome shotgun (WGS) entry which is preliminary data.</text>
</comment>
<name>A0ABS7CGQ7_9BACL</name>
<evidence type="ECO:0000256" key="2">
    <source>
        <dbReference type="ARBA" id="ARBA00004742"/>
    </source>
</evidence>
<dbReference type="InterPro" id="IPR005131">
    <property type="entry name" value="Ser_deHydtase_bsu"/>
</dbReference>
<evidence type="ECO:0000313" key="15">
    <source>
        <dbReference type="Proteomes" id="UP001519887"/>
    </source>
</evidence>